<comment type="caution">
    <text evidence="1">The sequence shown here is derived from an EMBL/GenBank/DDBJ whole genome shotgun (WGS) entry which is preliminary data.</text>
</comment>
<accession>A0A2A6Z801</accession>
<sequence length="191" mass="21470">MAKERPIDAVALYEQIAAEVSSMLKQPPGIIVSKIMAMVLQAPTIGSSEVKEDVPDDRFDALAAPWARKIRAAFPAAFVNMYNELILIPKANMYIMLNQVRDERDFKAAVLEDCSRNAFKGCSRKLQDEHLDGINKLLDTKFTRDDIELIYTYLGNGIQHDLCLRFVASGYDLEVLREDEKKQEVGSDGKA</sequence>
<dbReference type="AlphaFoldDB" id="A0A2A6Z801"/>
<evidence type="ECO:0000313" key="2">
    <source>
        <dbReference type="Proteomes" id="UP000220752"/>
    </source>
</evidence>
<gene>
    <name evidence="1" type="ORF">CGS46_13265</name>
</gene>
<keyword evidence="2" id="KW-1185">Reference proteome</keyword>
<name>A0A2A6Z801_9FIRM</name>
<reference evidence="1 2" key="1">
    <citation type="journal article" date="2017" name="Front. Microbiol.">
        <title>New Insights into the Diversity of the Genus Faecalibacterium.</title>
        <authorList>
            <person name="Benevides L."/>
            <person name="Burman S."/>
            <person name="Martin R."/>
            <person name="Robert V."/>
            <person name="Thomas M."/>
            <person name="Miquel S."/>
            <person name="Chain F."/>
            <person name="Sokol H."/>
            <person name="Bermudez-Humaran L.G."/>
            <person name="Morrison M."/>
            <person name="Langella P."/>
            <person name="Azevedo V.A."/>
            <person name="Chatel J.M."/>
            <person name="Soares S."/>
        </authorList>
    </citation>
    <scope>NUCLEOTIDE SEQUENCE [LARGE SCALE GENOMIC DNA]</scope>
    <source>
        <strain evidence="2">CNCM I-4540</strain>
    </source>
</reference>
<proteinExistence type="predicted"/>
<protein>
    <submittedName>
        <fullName evidence="1">Uncharacterized protein</fullName>
    </submittedName>
</protein>
<organism evidence="1 2">
    <name type="scientific">Faecalibacterium langellae</name>
    <dbReference type="NCBI Taxonomy" id="3435293"/>
    <lineage>
        <taxon>Bacteria</taxon>
        <taxon>Bacillati</taxon>
        <taxon>Bacillota</taxon>
        <taxon>Clostridia</taxon>
        <taxon>Eubacteriales</taxon>
        <taxon>Oscillospiraceae</taxon>
        <taxon>Faecalibacterium</taxon>
    </lineage>
</organism>
<evidence type="ECO:0000313" key="1">
    <source>
        <dbReference type="EMBL" id="PDX57484.1"/>
    </source>
</evidence>
<dbReference type="EMBL" id="NMTQ01000037">
    <property type="protein sequence ID" value="PDX57484.1"/>
    <property type="molecule type" value="Genomic_DNA"/>
</dbReference>
<dbReference type="Proteomes" id="UP000220752">
    <property type="component" value="Unassembled WGS sequence"/>
</dbReference>